<comment type="catalytic activity">
    <reaction evidence="7">
        <text>a peptidoglycan chain = a peptidoglycan chain with N-acetyl-1,6-anhydromuramyl-[peptide] at the reducing end + a peptidoglycan chain with N-acetylglucosamine at the non-reducing end.</text>
        <dbReference type="EC" id="4.2.2.29"/>
    </reaction>
</comment>
<evidence type="ECO:0000256" key="4">
    <source>
        <dbReference type="ARBA" id="ARBA00023136"/>
    </source>
</evidence>
<dbReference type="NCBIfam" id="TIGR00247">
    <property type="entry name" value="endolytic transglycosylase MltG"/>
    <property type="match status" value="1"/>
</dbReference>
<feature type="transmembrane region" description="Helical" evidence="7">
    <location>
        <begin position="20"/>
        <end position="40"/>
    </location>
</feature>
<gene>
    <name evidence="7 8" type="primary">mltG</name>
    <name evidence="8" type="ORF">MJA45_08380</name>
</gene>
<protein>
    <recommendedName>
        <fullName evidence="7">Endolytic murein transglycosylase</fullName>
        <ecNumber evidence="7">4.2.2.29</ecNumber>
    </recommendedName>
    <alternativeName>
        <fullName evidence="7">Peptidoglycan lytic transglycosylase</fullName>
    </alternativeName>
    <alternativeName>
        <fullName evidence="7">Peptidoglycan polymerization terminase</fullName>
    </alternativeName>
</protein>
<evidence type="ECO:0000256" key="1">
    <source>
        <dbReference type="ARBA" id="ARBA00022475"/>
    </source>
</evidence>
<comment type="subcellular location">
    <subcellularLocation>
        <location evidence="7">Cell membrane</location>
        <topology evidence="7">Single-pass membrane protein</topology>
    </subcellularLocation>
</comment>
<feature type="site" description="Important for catalytic activity" evidence="7">
    <location>
        <position position="243"/>
    </location>
</feature>
<evidence type="ECO:0000256" key="6">
    <source>
        <dbReference type="ARBA" id="ARBA00023316"/>
    </source>
</evidence>
<reference evidence="8 9" key="1">
    <citation type="submission" date="2022-02" db="EMBL/GenBank/DDBJ databases">
        <title>Paenibacillus sp. MBLB1776 Whole Genome Shotgun Sequencing.</title>
        <authorList>
            <person name="Hwang C.Y."/>
            <person name="Cho E.-S."/>
            <person name="Seo M.-J."/>
        </authorList>
    </citation>
    <scope>NUCLEOTIDE SEQUENCE [LARGE SCALE GENOMIC DNA]</scope>
    <source>
        <strain evidence="8 9">MBLB1776</strain>
    </source>
</reference>
<evidence type="ECO:0000256" key="5">
    <source>
        <dbReference type="ARBA" id="ARBA00023239"/>
    </source>
</evidence>
<dbReference type="RefSeq" id="WP_315606809.1">
    <property type="nucleotide sequence ID" value="NZ_CP130318.1"/>
</dbReference>
<name>A0AA96LFE5_9BACL</name>
<evidence type="ECO:0000313" key="9">
    <source>
        <dbReference type="Proteomes" id="UP001305702"/>
    </source>
</evidence>
<evidence type="ECO:0000256" key="7">
    <source>
        <dbReference type="HAMAP-Rule" id="MF_02065"/>
    </source>
</evidence>
<dbReference type="EMBL" id="CP130318">
    <property type="protein sequence ID" value="WNQ13029.1"/>
    <property type="molecule type" value="Genomic_DNA"/>
</dbReference>
<keyword evidence="3 7" id="KW-1133">Transmembrane helix</keyword>
<dbReference type="GO" id="GO:0005886">
    <property type="term" value="C:plasma membrane"/>
    <property type="evidence" value="ECO:0007669"/>
    <property type="project" value="UniProtKB-SubCell"/>
</dbReference>
<sequence>MEERKEEAPVRPRRRRYRAWLIAAAAVLGIIGAAAGYVYANLQPAAKGEPVRVTVPSGTGTLQIARLLEKSGLVRNAAVFAGYVKYKKQGSRFQAGLYEMTPGSSLDGLVDKLNKGEVVKEEMIRFTIPEGFTIQQAADRLAELGILDAASFTKLTDEPVPASVHLPEPLPAVPEAKHPLEGYLFPETYEMKKSSTGEQILERMLNEWSRQLEALPEGWQDKLKARGMTFHQLLTVASLIEKEVAVPEERPLVAGVIYNRLKQNMRLQIDATVIYALGLPIERVMEKDLEVDSPYNTYRKEGLPPGPIGSPGLSAIEAALEPAATDYMYYVTRKDGSHKHYFAVTYAEHLKNIELSKK</sequence>
<dbReference type="AlphaFoldDB" id="A0AA96LFE5"/>
<proteinExistence type="inferred from homology"/>
<dbReference type="InterPro" id="IPR003770">
    <property type="entry name" value="MLTG-like"/>
</dbReference>
<organism evidence="8 9">
    <name type="scientific">Paenibacillus aurantius</name>
    <dbReference type="NCBI Taxonomy" id="2918900"/>
    <lineage>
        <taxon>Bacteria</taxon>
        <taxon>Bacillati</taxon>
        <taxon>Bacillota</taxon>
        <taxon>Bacilli</taxon>
        <taxon>Bacillales</taxon>
        <taxon>Paenibacillaceae</taxon>
        <taxon>Paenibacillus</taxon>
    </lineage>
</organism>
<comment type="similarity">
    <text evidence="7">Belongs to the transglycosylase MltG family.</text>
</comment>
<evidence type="ECO:0000256" key="3">
    <source>
        <dbReference type="ARBA" id="ARBA00022989"/>
    </source>
</evidence>
<dbReference type="GO" id="GO:0009252">
    <property type="term" value="P:peptidoglycan biosynthetic process"/>
    <property type="evidence" value="ECO:0007669"/>
    <property type="project" value="UniProtKB-UniRule"/>
</dbReference>
<dbReference type="PANTHER" id="PTHR30518">
    <property type="entry name" value="ENDOLYTIC MUREIN TRANSGLYCOSYLASE"/>
    <property type="match status" value="1"/>
</dbReference>
<dbReference type="HAMAP" id="MF_02065">
    <property type="entry name" value="MltG"/>
    <property type="match status" value="1"/>
</dbReference>
<dbReference type="Gene3D" id="3.30.1490.480">
    <property type="entry name" value="Endolytic murein transglycosylase"/>
    <property type="match status" value="1"/>
</dbReference>
<evidence type="ECO:0000313" key="8">
    <source>
        <dbReference type="EMBL" id="WNQ13029.1"/>
    </source>
</evidence>
<dbReference type="KEGG" id="paun:MJA45_08380"/>
<keyword evidence="2 7" id="KW-0812">Transmembrane</keyword>
<dbReference type="Pfam" id="PF02618">
    <property type="entry name" value="YceG"/>
    <property type="match status" value="1"/>
</dbReference>
<keyword evidence="9" id="KW-1185">Reference proteome</keyword>
<dbReference type="GO" id="GO:0071555">
    <property type="term" value="P:cell wall organization"/>
    <property type="evidence" value="ECO:0007669"/>
    <property type="project" value="UniProtKB-KW"/>
</dbReference>
<dbReference type="PANTHER" id="PTHR30518:SF2">
    <property type="entry name" value="ENDOLYTIC MUREIN TRANSGLYCOSYLASE"/>
    <property type="match status" value="1"/>
</dbReference>
<keyword evidence="6 7" id="KW-0961">Cell wall biogenesis/degradation</keyword>
<accession>A0AA96LFE5</accession>
<keyword evidence="5 7" id="KW-0456">Lyase</keyword>
<dbReference type="Proteomes" id="UP001305702">
    <property type="component" value="Chromosome"/>
</dbReference>
<dbReference type="Gene3D" id="3.30.160.60">
    <property type="entry name" value="Classic Zinc Finger"/>
    <property type="match status" value="1"/>
</dbReference>
<dbReference type="GO" id="GO:0008932">
    <property type="term" value="F:lytic endotransglycosylase activity"/>
    <property type="evidence" value="ECO:0007669"/>
    <property type="project" value="UniProtKB-UniRule"/>
</dbReference>
<keyword evidence="1 7" id="KW-1003">Cell membrane</keyword>
<keyword evidence="4 7" id="KW-0472">Membrane</keyword>
<dbReference type="CDD" id="cd08010">
    <property type="entry name" value="MltG_like"/>
    <property type="match status" value="1"/>
</dbReference>
<dbReference type="EC" id="4.2.2.29" evidence="7"/>
<evidence type="ECO:0000256" key="2">
    <source>
        <dbReference type="ARBA" id="ARBA00022692"/>
    </source>
</evidence>
<comment type="function">
    <text evidence="7">Functions as a peptidoglycan terminase that cleaves nascent peptidoglycan strands endolytically to terminate their elongation.</text>
</comment>